<protein>
    <submittedName>
        <fullName evidence="2">Secreted protein</fullName>
    </submittedName>
</protein>
<reference evidence="2 3" key="1">
    <citation type="journal article" date="2013" name="Mar. Genomics">
        <title>Expression of sulfatases in Rhodopirellula baltica and the diversity of sulfatases in the genus Rhodopirellula.</title>
        <authorList>
            <person name="Wegner C.E."/>
            <person name="Richter-Heitmann T."/>
            <person name="Klindworth A."/>
            <person name="Klockow C."/>
            <person name="Richter M."/>
            <person name="Achstetter T."/>
            <person name="Glockner F.O."/>
            <person name="Harder J."/>
        </authorList>
    </citation>
    <scope>NUCLEOTIDE SEQUENCE [LARGE SCALE GENOMIC DNA]</scope>
    <source>
        <strain evidence="2 3">SM1</strain>
    </source>
</reference>
<name>M5RSB3_9BACT</name>
<dbReference type="Proteomes" id="UP000011991">
    <property type="component" value="Unassembled WGS sequence"/>
</dbReference>
<accession>M5RSB3</accession>
<dbReference type="RefSeq" id="WP_008692164.1">
    <property type="nucleotide sequence ID" value="NZ_ANOG01000148.1"/>
</dbReference>
<organism evidence="2 3">
    <name type="scientific">Rhodopirellula maiorica SM1</name>
    <dbReference type="NCBI Taxonomy" id="1265738"/>
    <lineage>
        <taxon>Bacteria</taxon>
        <taxon>Pseudomonadati</taxon>
        <taxon>Planctomycetota</taxon>
        <taxon>Planctomycetia</taxon>
        <taxon>Pirellulales</taxon>
        <taxon>Pirellulaceae</taxon>
        <taxon>Novipirellula</taxon>
    </lineage>
</organism>
<dbReference type="EMBL" id="ANOG01000148">
    <property type="protein sequence ID" value="EMI22106.1"/>
    <property type="molecule type" value="Genomic_DNA"/>
</dbReference>
<keyword evidence="1" id="KW-1133">Transmembrane helix</keyword>
<evidence type="ECO:0000313" key="2">
    <source>
        <dbReference type="EMBL" id="EMI22106.1"/>
    </source>
</evidence>
<evidence type="ECO:0000256" key="1">
    <source>
        <dbReference type="SAM" id="Phobius"/>
    </source>
</evidence>
<evidence type="ECO:0000313" key="3">
    <source>
        <dbReference type="Proteomes" id="UP000011991"/>
    </source>
</evidence>
<dbReference type="PATRIC" id="fig|1265738.3.peg.958"/>
<dbReference type="AlphaFoldDB" id="M5RSB3"/>
<sequence length="48" mass="4968">MNSNKRRLGGTAMGMIAGIIGTLLILAVVFGVMMLVMGHCPMCGSVTN</sequence>
<proteinExistence type="predicted"/>
<keyword evidence="1" id="KW-0472">Membrane</keyword>
<gene>
    <name evidence="2" type="ORF">RMSM_00965</name>
</gene>
<keyword evidence="3" id="KW-1185">Reference proteome</keyword>
<keyword evidence="1" id="KW-0812">Transmembrane</keyword>
<feature type="transmembrane region" description="Helical" evidence="1">
    <location>
        <begin position="12"/>
        <end position="37"/>
    </location>
</feature>
<comment type="caution">
    <text evidence="2">The sequence shown here is derived from an EMBL/GenBank/DDBJ whole genome shotgun (WGS) entry which is preliminary data.</text>
</comment>